<dbReference type="PANTHER" id="PTHR25465:SF32">
    <property type="entry name" value="BLOODTHIRSTY-RELATED GENE FAMILY, MEMBER 16 ISOFORM X1-RELATED"/>
    <property type="match status" value="1"/>
</dbReference>
<dbReference type="InterPro" id="IPR000315">
    <property type="entry name" value="Znf_B-box"/>
</dbReference>
<evidence type="ECO:0000313" key="6">
    <source>
        <dbReference type="EMBL" id="KAK7877658.1"/>
    </source>
</evidence>
<accession>A0AAW0MD85</accession>
<evidence type="ECO:0000259" key="5">
    <source>
        <dbReference type="PROSITE" id="PS50119"/>
    </source>
</evidence>
<proteinExistence type="predicted"/>
<comment type="caution">
    <text evidence="6">The sequence shown here is derived from an EMBL/GenBank/DDBJ whole genome shotgun (WGS) entry which is preliminary data.</text>
</comment>
<dbReference type="Gene3D" id="3.30.160.60">
    <property type="entry name" value="Classic Zinc Finger"/>
    <property type="match status" value="1"/>
</dbReference>
<keyword evidence="1" id="KW-0479">Metal-binding</keyword>
<dbReference type="GO" id="GO:0008270">
    <property type="term" value="F:zinc ion binding"/>
    <property type="evidence" value="ECO:0007669"/>
    <property type="project" value="UniProtKB-KW"/>
</dbReference>
<evidence type="ECO:0000256" key="4">
    <source>
        <dbReference type="PROSITE-ProRule" id="PRU00024"/>
    </source>
</evidence>
<evidence type="ECO:0000313" key="7">
    <source>
        <dbReference type="Proteomes" id="UP001460270"/>
    </source>
</evidence>
<dbReference type="Proteomes" id="UP001460270">
    <property type="component" value="Unassembled WGS sequence"/>
</dbReference>
<keyword evidence="7" id="KW-1185">Reference proteome</keyword>
<keyword evidence="2 4" id="KW-0863">Zinc-finger</keyword>
<dbReference type="AlphaFoldDB" id="A0AAW0MD85"/>
<dbReference type="PROSITE" id="PS50119">
    <property type="entry name" value="ZF_BBOX"/>
    <property type="match status" value="1"/>
</dbReference>
<dbReference type="SUPFAM" id="SSF57845">
    <property type="entry name" value="B-box zinc-binding domain"/>
    <property type="match status" value="1"/>
</dbReference>
<evidence type="ECO:0000256" key="3">
    <source>
        <dbReference type="ARBA" id="ARBA00022833"/>
    </source>
</evidence>
<dbReference type="Gene3D" id="4.10.830.40">
    <property type="match status" value="1"/>
</dbReference>
<name>A0AAW0MD85_9GOBI</name>
<keyword evidence="3" id="KW-0862">Zinc</keyword>
<dbReference type="EMBL" id="JBBPFD010000680">
    <property type="protein sequence ID" value="KAK7877658.1"/>
    <property type="molecule type" value="Genomic_DNA"/>
</dbReference>
<evidence type="ECO:0000256" key="2">
    <source>
        <dbReference type="ARBA" id="ARBA00022771"/>
    </source>
</evidence>
<gene>
    <name evidence="6" type="ORF">WMY93_031670</name>
</gene>
<organism evidence="6 7">
    <name type="scientific">Mugilogobius chulae</name>
    <name type="common">yellowstripe goby</name>
    <dbReference type="NCBI Taxonomy" id="88201"/>
    <lineage>
        <taxon>Eukaryota</taxon>
        <taxon>Metazoa</taxon>
        <taxon>Chordata</taxon>
        <taxon>Craniata</taxon>
        <taxon>Vertebrata</taxon>
        <taxon>Euteleostomi</taxon>
        <taxon>Actinopterygii</taxon>
        <taxon>Neopterygii</taxon>
        <taxon>Teleostei</taxon>
        <taxon>Neoteleostei</taxon>
        <taxon>Acanthomorphata</taxon>
        <taxon>Gobiaria</taxon>
        <taxon>Gobiiformes</taxon>
        <taxon>Gobioidei</taxon>
        <taxon>Gobiidae</taxon>
        <taxon>Gobionellinae</taxon>
        <taxon>Mugilogobius</taxon>
    </lineage>
</organism>
<reference evidence="7" key="1">
    <citation type="submission" date="2024-04" db="EMBL/GenBank/DDBJ databases">
        <title>Salinicola lusitanus LLJ914,a marine bacterium isolated from the Okinawa Trough.</title>
        <authorList>
            <person name="Li J."/>
        </authorList>
    </citation>
    <scope>NUCLEOTIDE SEQUENCE [LARGE SCALE GENOMIC DNA]</scope>
</reference>
<feature type="domain" description="B box-type" evidence="5">
    <location>
        <begin position="64"/>
        <end position="104"/>
    </location>
</feature>
<evidence type="ECO:0000256" key="1">
    <source>
        <dbReference type="ARBA" id="ARBA00022723"/>
    </source>
</evidence>
<sequence>MKGKRSNSMEEKPTFQCDVCSEPKLKALKSCLVCLSSFCETHLQPHLTVSGLKKHQLMEPVGNLEDRLCPEHQRPLELFCHTDEKIVCLMCSVLEHKSHELLSLEAACERRRSSLLHTQAHTQHMIKQRRPPIARLCPVVHSCTNNHKPAQTEVCCYEEDVASIFTPDEVPHQGSSMRLLPEMYNVAAGKMEILLMPQPVYSWKTSAR</sequence>
<dbReference type="InterPro" id="IPR051051">
    <property type="entry name" value="E3_ubiq-ligase_TRIM/RNF"/>
</dbReference>
<dbReference type="PANTHER" id="PTHR25465">
    <property type="entry name" value="B-BOX DOMAIN CONTAINING"/>
    <property type="match status" value="1"/>
</dbReference>
<protein>
    <recommendedName>
        <fullName evidence="5">B box-type domain-containing protein</fullName>
    </recommendedName>
</protein>
<dbReference type="Pfam" id="PF00643">
    <property type="entry name" value="zf-B_box"/>
    <property type="match status" value="1"/>
</dbReference>
<dbReference type="SMART" id="SM00336">
    <property type="entry name" value="BBOX"/>
    <property type="match status" value="1"/>
</dbReference>
<dbReference type="CDD" id="cd19769">
    <property type="entry name" value="Bbox2_TRIM16-like"/>
    <property type="match status" value="1"/>
</dbReference>